<feature type="domain" description="F-box" evidence="2">
    <location>
        <begin position="227"/>
        <end position="277"/>
    </location>
</feature>
<protein>
    <recommendedName>
        <fullName evidence="2">F-box domain-containing protein</fullName>
    </recommendedName>
</protein>
<accession>A0A8K0SYU7</accession>
<evidence type="ECO:0000259" key="2">
    <source>
        <dbReference type="PROSITE" id="PS50181"/>
    </source>
</evidence>
<feature type="compositionally biased region" description="Basic and acidic residues" evidence="1">
    <location>
        <begin position="153"/>
        <end position="167"/>
    </location>
</feature>
<sequence>MANVAANVARRWKYGNHCSLCGVVITDASHPHRPLGWKGRVRVLYLGPSQNEAKISGLGFLSNNEMRVDDDANVSYRDPGATLQRRRLSPPFTLQSALLTPPTFGVHENCWILLQARVLPGIALQDPAKLAARLYDVLVCTTGDYHRFLGPNHDQEGAGRNDNDSGERYNQQHGPLTPYRGTIDEPEWEYIYADPLKQSFDTLEMASPPLRPTLARFTQPFNFSNDQDTLTKFPSEIIVAILSELPSPDICNLRLASPAVATVSVPEVLPNAFWQSRFRREFEMGFYVAGNLPALASRDWRLLYDQVQNFLAHPRSHDSLYNRHRIWNSLHPVYSTLEAMQTKETPSQQNSAGADKLAALEVGMTVRVSHQPGSGCPSVSSRFSWDHDIIPHTTENPKNVEIFVSFLPLNGQVLMCGIRAVSSTPTATVTISQAGIVLPARELSFSLQTGHDVTQVRAICSSMGIVGIEFFLEEASGEIDQRGEWQRLGTTNMVQGDGLGVAILTGGKIRGLDLLFDACKCVSIGTLMSHEENNRDSGSTLARIWSPDVPQDSELPSHMLEETYLESSREKGVSKQCFDVNFGGARGERLSLLNRVTPYLNARGLLQGMSFFYDDGTELSFGSRGVFENKPSSTAATEPSLVIRGAAGERIVRIYYMTSRAPDLGATQKSPCFEIETNMALRSPLKASRKVKSFDGYASSVGVPGRAMTRLFAQMESFDGHVKSLDAQHMRDELEAVPMDDENTVVITGEHLDLSWHVHDYYAVSFALGANIGQVRSMHFSQGRPGHCRSRDNITGMLIRFWNSDQTLVLGQWIEPIKDGFIQLQKSEKLIGISIAYYEAWPHSLVPGDGSDSRGRIMGIRLVTSQGRAKRIKIVNEAYLRWIPYLDSPYETITGLLWNFNHQWDFIQVLRAPNPARTGIEILPVGLRRFKYPYDKLDYSRDVHDIAKFFWEETNPKTGVTSRLAAIDAFSCQINDPQDEFHFNRYELVGMRFRYMDGMERAVGRCEMTPRMTIDSVNIGDEEIAYFGRSEVFCLESAPGGLDDEYKMILVIEFTSGRRVTLPARAEGLIAQCSGDSFYLGTEKKSFEGTTPFEGGNWKAKKQPPKSRGCVGLWIQDYEPLHFGPSSAGPLFESDK</sequence>
<gene>
    <name evidence="3" type="ORF">B0I35DRAFT_424165</name>
</gene>
<reference evidence="3" key="1">
    <citation type="journal article" date="2021" name="Nat. Commun.">
        <title>Genetic determinants of endophytism in the Arabidopsis root mycobiome.</title>
        <authorList>
            <person name="Mesny F."/>
            <person name="Miyauchi S."/>
            <person name="Thiergart T."/>
            <person name="Pickel B."/>
            <person name="Atanasova L."/>
            <person name="Karlsson M."/>
            <person name="Huettel B."/>
            <person name="Barry K.W."/>
            <person name="Haridas S."/>
            <person name="Chen C."/>
            <person name="Bauer D."/>
            <person name="Andreopoulos W."/>
            <person name="Pangilinan J."/>
            <person name="LaButti K."/>
            <person name="Riley R."/>
            <person name="Lipzen A."/>
            <person name="Clum A."/>
            <person name="Drula E."/>
            <person name="Henrissat B."/>
            <person name="Kohler A."/>
            <person name="Grigoriev I.V."/>
            <person name="Martin F.M."/>
            <person name="Hacquard S."/>
        </authorList>
    </citation>
    <scope>NUCLEOTIDE SEQUENCE</scope>
    <source>
        <strain evidence="3">MPI-CAGE-CH-0235</strain>
    </source>
</reference>
<dbReference type="InterPro" id="IPR001810">
    <property type="entry name" value="F-box_dom"/>
</dbReference>
<dbReference type="SUPFAM" id="SSF81383">
    <property type="entry name" value="F-box domain"/>
    <property type="match status" value="1"/>
</dbReference>
<name>A0A8K0SYU7_9HYPO</name>
<organism evidence="3 4">
    <name type="scientific">Stachybotrys elegans</name>
    <dbReference type="NCBI Taxonomy" id="80388"/>
    <lineage>
        <taxon>Eukaryota</taxon>
        <taxon>Fungi</taxon>
        <taxon>Dikarya</taxon>
        <taxon>Ascomycota</taxon>
        <taxon>Pezizomycotina</taxon>
        <taxon>Sordariomycetes</taxon>
        <taxon>Hypocreomycetidae</taxon>
        <taxon>Hypocreales</taxon>
        <taxon>Stachybotryaceae</taxon>
        <taxon>Stachybotrys</taxon>
    </lineage>
</organism>
<proteinExistence type="predicted"/>
<evidence type="ECO:0000256" key="1">
    <source>
        <dbReference type="SAM" id="MobiDB-lite"/>
    </source>
</evidence>
<dbReference type="InterPro" id="IPR036047">
    <property type="entry name" value="F-box-like_dom_sf"/>
</dbReference>
<comment type="caution">
    <text evidence="3">The sequence shown here is derived from an EMBL/GenBank/DDBJ whole genome shotgun (WGS) entry which is preliminary data.</text>
</comment>
<dbReference type="AlphaFoldDB" id="A0A8K0SYU7"/>
<feature type="region of interest" description="Disordered" evidence="1">
    <location>
        <begin position="149"/>
        <end position="178"/>
    </location>
</feature>
<keyword evidence="4" id="KW-1185">Reference proteome</keyword>
<evidence type="ECO:0000313" key="3">
    <source>
        <dbReference type="EMBL" id="KAH7324434.1"/>
    </source>
</evidence>
<dbReference type="PROSITE" id="PS50181">
    <property type="entry name" value="FBOX"/>
    <property type="match status" value="1"/>
</dbReference>
<dbReference type="OrthoDB" id="5273847at2759"/>
<dbReference type="EMBL" id="JAGPNK010000003">
    <property type="protein sequence ID" value="KAH7324434.1"/>
    <property type="molecule type" value="Genomic_DNA"/>
</dbReference>
<dbReference type="Proteomes" id="UP000813444">
    <property type="component" value="Unassembled WGS sequence"/>
</dbReference>
<evidence type="ECO:0000313" key="4">
    <source>
        <dbReference type="Proteomes" id="UP000813444"/>
    </source>
</evidence>